<sequence>MKKIIFSLATLGLVLVACKKEASPASDAVKTDSAVVSSDSLADPDTTDTIAAANYTAAATNTQTAEKVRKFLQTEFKKDVDSKALQDNDKKFIQFEFDINDDGKKEIFVGLNGPYFCGTGGCTQYILNEDGTKLANFTVSDYPVVIDNTKTNGYKDLFIMSGGKYRIVKFDGKTYPSNPSTLPELKVVPGDGLPRALNYLNEPYPWFKF</sequence>
<dbReference type="Proteomes" id="UP000620064">
    <property type="component" value="Unassembled WGS sequence"/>
</dbReference>
<evidence type="ECO:0008006" key="4">
    <source>
        <dbReference type="Google" id="ProtNLM"/>
    </source>
</evidence>
<reference evidence="3" key="1">
    <citation type="journal article" date="2019" name="Int. J. Syst. Evol. Microbiol.">
        <title>The Global Catalogue of Microorganisms (GCM) 10K type strain sequencing project: providing services to taxonomists for standard genome sequencing and annotation.</title>
        <authorList>
            <consortium name="The Broad Institute Genomics Platform"/>
            <consortium name="The Broad Institute Genome Sequencing Center for Infectious Disease"/>
            <person name="Wu L."/>
            <person name="Ma J."/>
        </authorList>
    </citation>
    <scope>NUCLEOTIDE SEQUENCE [LARGE SCALE GENOMIC DNA]</scope>
    <source>
        <strain evidence="3">CGMCC 1.7656</strain>
    </source>
</reference>
<accession>A0ABQ2NFM0</accession>
<dbReference type="PROSITE" id="PS51257">
    <property type="entry name" value="PROKAR_LIPOPROTEIN"/>
    <property type="match status" value="1"/>
</dbReference>
<dbReference type="EMBL" id="BMLV01000001">
    <property type="protein sequence ID" value="GGP02142.1"/>
    <property type="molecule type" value="Genomic_DNA"/>
</dbReference>
<protein>
    <recommendedName>
        <fullName evidence="4">Lipoprotein</fullName>
    </recommendedName>
</protein>
<organism evidence="2 3">
    <name type="scientific">Cloacibacterium rupense</name>
    <dbReference type="NCBI Taxonomy" id="517423"/>
    <lineage>
        <taxon>Bacteria</taxon>
        <taxon>Pseudomonadati</taxon>
        <taxon>Bacteroidota</taxon>
        <taxon>Flavobacteriia</taxon>
        <taxon>Flavobacteriales</taxon>
        <taxon>Weeksellaceae</taxon>
    </lineage>
</organism>
<feature type="chain" id="PRO_5046536399" description="Lipoprotein" evidence="1">
    <location>
        <begin position="23"/>
        <end position="209"/>
    </location>
</feature>
<gene>
    <name evidence="2" type="ORF">GCM10010992_05340</name>
</gene>
<name>A0ABQ2NFM0_9FLAO</name>
<feature type="signal peptide" evidence="1">
    <location>
        <begin position="1"/>
        <end position="22"/>
    </location>
</feature>
<dbReference type="RefSeq" id="WP_188616536.1">
    <property type="nucleotide sequence ID" value="NZ_BMLV01000001.1"/>
</dbReference>
<comment type="caution">
    <text evidence="2">The sequence shown here is derived from an EMBL/GenBank/DDBJ whole genome shotgun (WGS) entry which is preliminary data.</text>
</comment>
<evidence type="ECO:0000256" key="1">
    <source>
        <dbReference type="SAM" id="SignalP"/>
    </source>
</evidence>
<keyword evidence="3" id="KW-1185">Reference proteome</keyword>
<evidence type="ECO:0000313" key="2">
    <source>
        <dbReference type="EMBL" id="GGP02142.1"/>
    </source>
</evidence>
<evidence type="ECO:0000313" key="3">
    <source>
        <dbReference type="Proteomes" id="UP000620064"/>
    </source>
</evidence>
<proteinExistence type="predicted"/>
<keyword evidence="1" id="KW-0732">Signal</keyword>